<name>A0A7C8Z432_OPUST</name>
<reference evidence="2" key="2">
    <citation type="submission" date="2020-07" db="EMBL/GenBank/DDBJ databases">
        <authorList>
            <person name="Vera ALvarez R."/>
            <person name="Arias-Moreno D.M."/>
            <person name="Jimenez-Jacinto V."/>
            <person name="Jimenez-Bremont J.F."/>
            <person name="Swaminathan K."/>
            <person name="Moose S.P."/>
            <person name="Guerrero-Gonzalez M.L."/>
            <person name="Marino-Ramirez L."/>
            <person name="Landsman D."/>
            <person name="Rodriguez-Kessler M."/>
            <person name="Delgado-Sanchez P."/>
        </authorList>
    </citation>
    <scope>NUCLEOTIDE SEQUENCE</scope>
    <source>
        <tissue evidence="2">Cladode</tissue>
    </source>
</reference>
<reference evidence="2" key="1">
    <citation type="journal article" date="2013" name="J. Plant Res.">
        <title>Effect of fungi and light on seed germination of three Opuntia species from semiarid lands of central Mexico.</title>
        <authorList>
            <person name="Delgado-Sanchez P."/>
            <person name="Jimenez-Bremont J.F."/>
            <person name="Guerrero-Gonzalez Mde L."/>
            <person name="Flores J."/>
        </authorList>
    </citation>
    <scope>NUCLEOTIDE SEQUENCE</scope>
    <source>
        <tissue evidence="2">Cladode</tissue>
    </source>
</reference>
<dbReference type="AlphaFoldDB" id="A0A7C8Z432"/>
<proteinExistence type="predicted"/>
<sequence>MPLVTAEVLKEIAENKTDCMKKIRLAGAISTNHTIDFGTEIFSGNLFFITLKPFNNNLLYVHDYSPETVQLQHSMVTGESTRPGERVRRRTARGRRKGRKSVLDFEM</sequence>
<dbReference type="EMBL" id="GISG01085729">
    <property type="protein sequence ID" value="MBA4633131.1"/>
    <property type="molecule type" value="Transcribed_RNA"/>
</dbReference>
<accession>A0A7C8Z432</accession>
<feature type="compositionally biased region" description="Basic residues" evidence="1">
    <location>
        <begin position="87"/>
        <end position="100"/>
    </location>
</feature>
<evidence type="ECO:0000313" key="2">
    <source>
        <dbReference type="EMBL" id="MBA4633131.1"/>
    </source>
</evidence>
<organism evidence="2">
    <name type="scientific">Opuntia streptacantha</name>
    <name type="common">Prickly pear cactus</name>
    <name type="synonym">Opuntia cardona</name>
    <dbReference type="NCBI Taxonomy" id="393608"/>
    <lineage>
        <taxon>Eukaryota</taxon>
        <taxon>Viridiplantae</taxon>
        <taxon>Streptophyta</taxon>
        <taxon>Embryophyta</taxon>
        <taxon>Tracheophyta</taxon>
        <taxon>Spermatophyta</taxon>
        <taxon>Magnoliopsida</taxon>
        <taxon>eudicotyledons</taxon>
        <taxon>Gunneridae</taxon>
        <taxon>Pentapetalae</taxon>
        <taxon>Caryophyllales</taxon>
        <taxon>Cactineae</taxon>
        <taxon>Cactaceae</taxon>
        <taxon>Opuntioideae</taxon>
        <taxon>Opuntia</taxon>
    </lineage>
</organism>
<evidence type="ECO:0000256" key="1">
    <source>
        <dbReference type="SAM" id="MobiDB-lite"/>
    </source>
</evidence>
<feature type="region of interest" description="Disordered" evidence="1">
    <location>
        <begin position="75"/>
        <end position="107"/>
    </location>
</feature>
<protein>
    <submittedName>
        <fullName evidence="2">Uncharacterized protein</fullName>
    </submittedName>
</protein>